<proteinExistence type="predicted"/>
<sequence>MKQKQEFDPKKYIDAHLLVRVNEQRISNLLQSMLVGVSLFAMPTIKWMTTSVLWGYFAHTAIDSLPGNQFWERINALHHNSSFSSAETLPI</sequence>
<comment type="caution">
    <text evidence="1">The sequence shown here is derived from an EMBL/GenBank/DDBJ whole genome shotgun (WGS) entry which is preliminary data.</text>
</comment>
<name>A0ACB9RTQ0_9MYRT</name>
<accession>A0ACB9RTQ0</accession>
<reference evidence="2" key="1">
    <citation type="journal article" date="2023" name="Front. Plant Sci.">
        <title>Chromosomal-level genome assembly of Melastoma candidum provides insights into trichome evolution.</title>
        <authorList>
            <person name="Zhong Y."/>
            <person name="Wu W."/>
            <person name="Sun C."/>
            <person name="Zou P."/>
            <person name="Liu Y."/>
            <person name="Dai S."/>
            <person name="Zhou R."/>
        </authorList>
    </citation>
    <scope>NUCLEOTIDE SEQUENCE [LARGE SCALE GENOMIC DNA]</scope>
</reference>
<evidence type="ECO:0000313" key="2">
    <source>
        <dbReference type="Proteomes" id="UP001057402"/>
    </source>
</evidence>
<keyword evidence="2" id="KW-1185">Reference proteome</keyword>
<evidence type="ECO:0000313" key="1">
    <source>
        <dbReference type="EMBL" id="KAI4380944.1"/>
    </source>
</evidence>
<dbReference type="EMBL" id="CM042882">
    <property type="protein sequence ID" value="KAI4380944.1"/>
    <property type="molecule type" value="Genomic_DNA"/>
</dbReference>
<gene>
    <name evidence="1" type="ORF">MLD38_007072</name>
</gene>
<protein>
    <submittedName>
        <fullName evidence="1">Uncharacterized protein</fullName>
    </submittedName>
</protein>
<dbReference type="Proteomes" id="UP001057402">
    <property type="component" value="Chromosome 3"/>
</dbReference>
<organism evidence="1 2">
    <name type="scientific">Melastoma candidum</name>
    <dbReference type="NCBI Taxonomy" id="119954"/>
    <lineage>
        <taxon>Eukaryota</taxon>
        <taxon>Viridiplantae</taxon>
        <taxon>Streptophyta</taxon>
        <taxon>Embryophyta</taxon>
        <taxon>Tracheophyta</taxon>
        <taxon>Spermatophyta</taxon>
        <taxon>Magnoliopsida</taxon>
        <taxon>eudicotyledons</taxon>
        <taxon>Gunneridae</taxon>
        <taxon>Pentapetalae</taxon>
        <taxon>rosids</taxon>
        <taxon>malvids</taxon>
        <taxon>Myrtales</taxon>
        <taxon>Melastomataceae</taxon>
        <taxon>Melastomatoideae</taxon>
        <taxon>Melastomateae</taxon>
        <taxon>Melastoma</taxon>
    </lineage>
</organism>